<feature type="domain" description="Acyl-CoA oxidase/dehydrogenase middle" evidence="7">
    <location>
        <begin position="126"/>
        <end position="215"/>
    </location>
</feature>
<organism evidence="9 10">
    <name type="scientific">Pandoraea fibrosis</name>
    <dbReference type="NCBI Taxonomy" id="1891094"/>
    <lineage>
        <taxon>Bacteria</taxon>
        <taxon>Pseudomonadati</taxon>
        <taxon>Pseudomonadota</taxon>
        <taxon>Betaproteobacteria</taxon>
        <taxon>Burkholderiales</taxon>
        <taxon>Burkholderiaceae</taxon>
        <taxon>Pandoraea</taxon>
    </lineage>
</organism>
<dbReference type="InterPro" id="IPR046373">
    <property type="entry name" value="Acyl-CoA_Oxase/DH_mid-dom_sf"/>
</dbReference>
<dbReference type="CDD" id="cd00567">
    <property type="entry name" value="ACAD"/>
    <property type="match status" value="1"/>
</dbReference>
<keyword evidence="10" id="KW-1185">Reference proteome</keyword>
<dbReference type="Gene3D" id="1.10.540.10">
    <property type="entry name" value="Acyl-CoA dehydrogenase/oxidase, N-terminal domain"/>
    <property type="match status" value="1"/>
</dbReference>
<dbReference type="PANTHER" id="PTHR43884:SF20">
    <property type="entry name" value="ACYL-COA DEHYDROGENASE FADE28"/>
    <property type="match status" value="1"/>
</dbReference>
<dbReference type="EMBL" id="CP047385">
    <property type="protein sequence ID" value="QHF15929.1"/>
    <property type="molecule type" value="Genomic_DNA"/>
</dbReference>
<accession>A0ABX6I098</accession>
<dbReference type="SUPFAM" id="SSF47203">
    <property type="entry name" value="Acyl-CoA dehydrogenase C-terminal domain-like"/>
    <property type="match status" value="1"/>
</dbReference>
<keyword evidence="5" id="KW-0560">Oxidoreductase</keyword>
<proteinExistence type="inferred from homology"/>
<dbReference type="InterPro" id="IPR013786">
    <property type="entry name" value="AcylCoA_DH/ox_N"/>
</dbReference>
<reference evidence="9 10" key="1">
    <citation type="journal article" date="2015" name="Genome Announc.">
        <title>Genome Sequences of Two Pandoraea pnomenusa Isolates Recovered 11 Months Apart from a Cystic Fibrosis Patient.</title>
        <authorList>
            <person name="Ee R."/>
            <person name="Ambrose M."/>
            <person name="Lazenby J."/>
            <person name="Williams P."/>
            <person name="Chan K.G."/>
            <person name="Roddam L."/>
        </authorList>
    </citation>
    <scope>NUCLEOTIDE SEQUENCE [LARGE SCALE GENOMIC DNA]</scope>
    <source>
        <strain evidence="9 10">6399</strain>
    </source>
</reference>
<dbReference type="InterPro" id="IPR009075">
    <property type="entry name" value="AcylCo_DH/oxidase_C"/>
</dbReference>
<dbReference type="PANTHER" id="PTHR43884">
    <property type="entry name" value="ACYL-COA DEHYDROGENASE"/>
    <property type="match status" value="1"/>
</dbReference>
<dbReference type="InterPro" id="IPR037069">
    <property type="entry name" value="AcylCoA_DH/ox_N_sf"/>
</dbReference>
<feature type="domain" description="Acyl-CoA dehydrogenase/oxidase N-terminal" evidence="8">
    <location>
        <begin position="6"/>
        <end position="116"/>
    </location>
</feature>
<comment type="cofactor">
    <cofactor evidence="1">
        <name>FAD</name>
        <dbReference type="ChEBI" id="CHEBI:57692"/>
    </cofactor>
</comment>
<feature type="domain" description="Acyl-CoA dehydrogenase/oxidase C-terminal" evidence="6">
    <location>
        <begin position="242"/>
        <end position="375"/>
    </location>
</feature>
<evidence type="ECO:0000259" key="6">
    <source>
        <dbReference type="Pfam" id="PF00441"/>
    </source>
</evidence>
<sequence length="381" mass="41597">MDFHLNEEQQMLKDSVRRYLADHCGFEKRHELVARGSFDAERWATMAELGWLGMALPESHGGLGGNEIDTAILMEAMGEVLFVEPFWAIAVLAGQTLAALGDDAQAKALVEQLVVGAARPVVAHGEAQARGNLSWVETTASSIEGERWRINGNKSAVVGGNVADCFLVSARTASEVSDAQGISLFVIKRDTPGLVIRDVRMIDNRWCADISLHDVVLDRAQLLGPVGGAADALQIGADHALLAACAEAVGVADRALWITRDYLKVRKQFGVTLSTFQSLQHRMSEMLIELELARCMVFQALAAMPQERQAREAALRAAKVHVGRSTRFVCAQAIQLHGGIGVTDEYVVGHHFKRITTFENLLGSSHYHLEQLAERERIVVG</sequence>
<keyword evidence="3" id="KW-0285">Flavoprotein</keyword>
<name>A0ABX6I098_9BURK</name>
<evidence type="ECO:0000256" key="4">
    <source>
        <dbReference type="ARBA" id="ARBA00022827"/>
    </source>
</evidence>
<evidence type="ECO:0000313" key="9">
    <source>
        <dbReference type="EMBL" id="QHF15929.1"/>
    </source>
</evidence>
<evidence type="ECO:0000256" key="5">
    <source>
        <dbReference type="ARBA" id="ARBA00023002"/>
    </source>
</evidence>
<dbReference type="Proteomes" id="UP000035080">
    <property type="component" value="Chromosome"/>
</dbReference>
<evidence type="ECO:0000256" key="2">
    <source>
        <dbReference type="ARBA" id="ARBA00009347"/>
    </source>
</evidence>
<dbReference type="Pfam" id="PF02770">
    <property type="entry name" value="Acyl-CoA_dh_M"/>
    <property type="match status" value="1"/>
</dbReference>
<keyword evidence="4" id="KW-0274">FAD</keyword>
<dbReference type="Pfam" id="PF02771">
    <property type="entry name" value="Acyl-CoA_dh_N"/>
    <property type="match status" value="1"/>
</dbReference>
<dbReference type="InterPro" id="IPR006091">
    <property type="entry name" value="Acyl-CoA_Oxase/DH_mid-dom"/>
</dbReference>
<evidence type="ECO:0000259" key="7">
    <source>
        <dbReference type="Pfam" id="PF02770"/>
    </source>
</evidence>
<dbReference type="Gene3D" id="1.20.140.10">
    <property type="entry name" value="Butyryl-CoA Dehydrogenase, subunit A, domain 3"/>
    <property type="match status" value="1"/>
</dbReference>
<dbReference type="SUPFAM" id="SSF56645">
    <property type="entry name" value="Acyl-CoA dehydrogenase NM domain-like"/>
    <property type="match status" value="1"/>
</dbReference>
<gene>
    <name evidence="9" type="ORF">PI93_021240</name>
</gene>
<evidence type="ECO:0000256" key="3">
    <source>
        <dbReference type="ARBA" id="ARBA00022630"/>
    </source>
</evidence>
<dbReference type="Pfam" id="PF00441">
    <property type="entry name" value="Acyl-CoA_dh_1"/>
    <property type="match status" value="1"/>
</dbReference>
<evidence type="ECO:0000259" key="8">
    <source>
        <dbReference type="Pfam" id="PF02771"/>
    </source>
</evidence>
<dbReference type="InterPro" id="IPR009100">
    <property type="entry name" value="AcylCoA_DH/oxidase_NM_dom_sf"/>
</dbReference>
<comment type="similarity">
    <text evidence="2">Belongs to the acyl-CoA dehydrogenase family.</text>
</comment>
<evidence type="ECO:0000256" key="1">
    <source>
        <dbReference type="ARBA" id="ARBA00001974"/>
    </source>
</evidence>
<evidence type="ECO:0000313" key="10">
    <source>
        <dbReference type="Proteomes" id="UP000035080"/>
    </source>
</evidence>
<protein>
    <submittedName>
        <fullName evidence="9">Acyl-CoA dehydrogenase</fullName>
    </submittedName>
</protein>
<dbReference type="InterPro" id="IPR036250">
    <property type="entry name" value="AcylCo_DH-like_C"/>
</dbReference>
<dbReference type="Gene3D" id="2.40.110.10">
    <property type="entry name" value="Butyryl-CoA Dehydrogenase, subunit A, domain 2"/>
    <property type="match status" value="1"/>
</dbReference>